<dbReference type="AlphaFoldDB" id="A0A6J4NBY4"/>
<dbReference type="EMBL" id="CADCUO010000068">
    <property type="protein sequence ID" value="CAA9383927.1"/>
    <property type="molecule type" value="Genomic_DNA"/>
</dbReference>
<dbReference type="SUPFAM" id="SSF64376">
    <property type="entry name" value="YlxR-like"/>
    <property type="match status" value="1"/>
</dbReference>
<accession>A0A6J4NBY4</accession>
<sequence length="70" mass="7719">MVDPQQREPGRGAYLHRNPECLDQAVRRRAVGRALKVARLDGPKRVEVMFAEVMAPLVTTGPADHGARVT</sequence>
<gene>
    <name evidence="2" type="ORF">AVDCRST_MAG75-1155</name>
</gene>
<name>A0A6J4NBY4_9ACTN</name>
<protein>
    <submittedName>
        <fullName evidence="2">COG2740: Predicted nucleic-acid-binding protein implicated in transcription termination</fullName>
    </submittedName>
</protein>
<feature type="domain" description="YlxR" evidence="1">
    <location>
        <begin position="2"/>
        <end position="38"/>
    </location>
</feature>
<dbReference type="Pfam" id="PF04296">
    <property type="entry name" value="YlxR"/>
    <property type="match status" value="1"/>
</dbReference>
<evidence type="ECO:0000313" key="2">
    <source>
        <dbReference type="EMBL" id="CAA9383927.1"/>
    </source>
</evidence>
<reference evidence="2" key="1">
    <citation type="submission" date="2020-02" db="EMBL/GenBank/DDBJ databases">
        <authorList>
            <person name="Meier V. D."/>
        </authorList>
    </citation>
    <scope>NUCLEOTIDE SEQUENCE</scope>
    <source>
        <strain evidence="2">AVDCRST_MAG75</strain>
    </source>
</reference>
<proteinExistence type="predicted"/>
<organism evidence="2">
    <name type="scientific">uncultured Propionibacteriaceae bacterium</name>
    <dbReference type="NCBI Taxonomy" id="257457"/>
    <lineage>
        <taxon>Bacteria</taxon>
        <taxon>Bacillati</taxon>
        <taxon>Actinomycetota</taxon>
        <taxon>Actinomycetes</taxon>
        <taxon>Propionibacteriales</taxon>
        <taxon>Propionibacteriaceae</taxon>
        <taxon>environmental samples</taxon>
    </lineage>
</organism>
<dbReference type="InterPro" id="IPR035931">
    <property type="entry name" value="YlxR-like_sf"/>
</dbReference>
<dbReference type="Gene3D" id="3.30.1230.10">
    <property type="entry name" value="YlxR-like"/>
    <property type="match status" value="1"/>
</dbReference>
<evidence type="ECO:0000259" key="1">
    <source>
        <dbReference type="Pfam" id="PF04296"/>
    </source>
</evidence>
<dbReference type="InterPro" id="IPR007393">
    <property type="entry name" value="YlxR_dom"/>
</dbReference>